<dbReference type="AlphaFoldDB" id="A0A418YPJ7"/>
<reference evidence="2 3" key="1">
    <citation type="submission" date="2018-08" db="EMBL/GenBank/DDBJ databases">
        <title>Sphingobium sp. EO9.</title>
        <authorList>
            <person name="Park Y."/>
            <person name="Kim K.H."/>
            <person name="Jeon C.O."/>
        </authorList>
    </citation>
    <scope>NUCLEOTIDE SEQUENCE [LARGE SCALE GENOMIC DNA]</scope>
    <source>
        <strain evidence="2 3">EO9</strain>
    </source>
</reference>
<dbReference type="InterPro" id="IPR036237">
    <property type="entry name" value="Xyl_isomerase-like_sf"/>
</dbReference>
<dbReference type="EMBL" id="QVRA01000017">
    <property type="protein sequence ID" value="RJG53241.1"/>
    <property type="molecule type" value="Genomic_DNA"/>
</dbReference>
<evidence type="ECO:0000313" key="3">
    <source>
        <dbReference type="Proteomes" id="UP000283469"/>
    </source>
</evidence>
<organism evidence="2 3">
    <name type="scientific">Sphingobium terrigena</name>
    <dbReference type="NCBI Taxonomy" id="2304063"/>
    <lineage>
        <taxon>Bacteria</taxon>
        <taxon>Pseudomonadati</taxon>
        <taxon>Pseudomonadota</taxon>
        <taxon>Alphaproteobacteria</taxon>
        <taxon>Sphingomonadales</taxon>
        <taxon>Sphingomonadaceae</taxon>
        <taxon>Sphingobium</taxon>
    </lineage>
</organism>
<protein>
    <submittedName>
        <fullName evidence="2">Sugar phosphate isomerase/epimerase</fullName>
    </submittedName>
</protein>
<dbReference type="Pfam" id="PF01261">
    <property type="entry name" value="AP_endonuc_2"/>
    <property type="match status" value="1"/>
</dbReference>
<sequence length="286" mass="31091">MKVGINMLLWTGHVTDAHIPVLQAIKDTGFDGVEIPVFDVSDPAHYRWLGGVLDDIGLERTVVAIIPDAAHSPISPDAADRVRAVEHLTRVIDCSAALGGTVLAGPWFQPLGVFSGERPSDTELDHCADVHRQILPLARAAGIIGALEPLNRFEAHLLNTCQQAIAYGERLAEPGFGILYDTFHAHIEEKDPIVALHAVHASGALTHVHISENDRGTPGRGHARIRETIATLKALGYDEWLTIEAFGRGVPELAAATRVWRDFFADPSDVYVEGHALIRDCWAQPS</sequence>
<proteinExistence type="predicted"/>
<dbReference type="Proteomes" id="UP000283469">
    <property type="component" value="Unassembled WGS sequence"/>
</dbReference>
<evidence type="ECO:0000259" key="1">
    <source>
        <dbReference type="Pfam" id="PF01261"/>
    </source>
</evidence>
<evidence type="ECO:0000313" key="2">
    <source>
        <dbReference type="EMBL" id="RJG53241.1"/>
    </source>
</evidence>
<dbReference type="Gene3D" id="3.20.20.150">
    <property type="entry name" value="Divalent-metal-dependent TIM barrel enzymes"/>
    <property type="match status" value="1"/>
</dbReference>
<accession>A0A418YPJ7</accession>
<name>A0A418YPJ7_9SPHN</name>
<dbReference type="GO" id="GO:0016853">
    <property type="term" value="F:isomerase activity"/>
    <property type="evidence" value="ECO:0007669"/>
    <property type="project" value="UniProtKB-KW"/>
</dbReference>
<comment type="caution">
    <text evidence="2">The sequence shown here is derived from an EMBL/GenBank/DDBJ whole genome shotgun (WGS) entry which is preliminary data.</text>
</comment>
<dbReference type="PANTHER" id="PTHR12110">
    <property type="entry name" value="HYDROXYPYRUVATE ISOMERASE"/>
    <property type="match status" value="1"/>
</dbReference>
<dbReference type="InterPro" id="IPR013022">
    <property type="entry name" value="Xyl_isomerase-like_TIM-brl"/>
</dbReference>
<dbReference type="RefSeq" id="WP_119748402.1">
    <property type="nucleotide sequence ID" value="NZ_QVRA01000017.1"/>
</dbReference>
<feature type="domain" description="Xylose isomerase-like TIM barrel" evidence="1">
    <location>
        <begin position="22"/>
        <end position="259"/>
    </location>
</feature>
<keyword evidence="3" id="KW-1185">Reference proteome</keyword>
<gene>
    <name evidence="2" type="ORF">D0Z70_16650</name>
</gene>
<dbReference type="OrthoDB" id="9801426at2"/>
<keyword evidence="2" id="KW-0413">Isomerase</keyword>
<dbReference type="InterPro" id="IPR050312">
    <property type="entry name" value="IolE/XylAMocC-like"/>
</dbReference>
<dbReference type="SUPFAM" id="SSF51658">
    <property type="entry name" value="Xylose isomerase-like"/>
    <property type="match status" value="1"/>
</dbReference>